<protein>
    <submittedName>
        <fullName evidence="2">Uncharacterized protein</fullName>
    </submittedName>
</protein>
<feature type="non-terminal residue" evidence="2">
    <location>
        <position position="77"/>
    </location>
</feature>
<dbReference type="AlphaFoldDB" id="W7EK10"/>
<dbReference type="OrthoDB" id="3685754at2759"/>
<accession>W7EK10</accession>
<proteinExistence type="predicted"/>
<gene>
    <name evidence="2" type="ORF">COCVIDRAFT_69213</name>
</gene>
<reference evidence="2 3" key="1">
    <citation type="journal article" date="2013" name="PLoS Genet.">
        <title>Comparative genome structure, secondary metabolite, and effector coding capacity across Cochliobolus pathogens.</title>
        <authorList>
            <person name="Condon B.J."/>
            <person name="Leng Y."/>
            <person name="Wu D."/>
            <person name="Bushley K.E."/>
            <person name="Ohm R.A."/>
            <person name="Otillar R."/>
            <person name="Martin J."/>
            <person name="Schackwitz W."/>
            <person name="Grimwood J."/>
            <person name="MohdZainudin N."/>
            <person name="Xue C."/>
            <person name="Wang R."/>
            <person name="Manning V.A."/>
            <person name="Dhillon B."/>
            <person name="Tu Z.J."/>
            <person name="Steffenson B.J."/>
            <person name="Salamov A."/>
            <person name="Sun H."/>
            <person name="Lowry S."/>
            <person name="LaButti K."/>
            <person name="Han J."/>
            <person name="Copeland A."/>
            <person name="Lindquist E."/>
            <person name="Barry K."/>
            <person name="Schmutz J."/>
            <person name="Baker S.E."/>
            <person name="Ciuffetti L.M."/>
            <person name="Grigoriev I.V."/>
            <person name="Zhong S."/>
            <person name="Turgeon B.G."/>
        </authorList>
    </citation>
    <scope>NUCLEOTIDE SEQUENCE [LARGE SCALE GENOMIC DNA]</scope>
    <source>
        <strain evidence="2 3">FI3</strain>
    </source>
</reference>
<feature type="region of interest" description="Disordered" evidence="1">
    <location>
        <begin position="44"/>
        <end position="77"/>
    </location>
</feature>
<organism evidence="2 3">
    <name type="scientific">Bipolaris victoriae (strain FI3)</name>
    <name type="common">Victoria blight of oats agent</name>
    <name type="synonym">Cochliobolus victoriae</name>
    <dbReference type="NCBI Taxonomy" id="930091"/>
    <lineage>
        <taxon>Eukaryota</taxon>
        <taxon>Fungi</taxon>
        <taxon>Dikarya</taxon>
        <taxon>Ascomycota</taxon>
        <taxon>Pezizomycotina</taxon>
        <taxon>Dothideomycetes</taxon>
        <taxon>Pleosporomycetidae</taxon>
        <taxon>Pleosporales</taxon>
        <taxon>Pleosporineae</taxon>
        <taxon>Pleosporaceae</taxon>
        <taxon>Bipolaris</taxon>
    </lineage>
</organism>
<dbReference type="HOGENOM" id="CLU_2644585_0_0_1"/>
<evidence type="ECO:0000313" key="2">
    <source>
        <dbReference type="EMBL" id="EUN26130.1"/>
    </source>
</evidence>
<sequence>MDVTWPHSPVNPFLVPNINTNGIFRKPSPLIPASPLSVFDQALSPTSSTTRQTFPLPPSPMPSPSFLFPRIPPPCPG</sequence>
<dbReference type="RefSeq" id="XP_014555707.1">
    <property type="nucleotide sequence ID" value="XM_014700221.1"/>
</dbReference>
<dbReference type="GeneID" id="26257780"/>
<dbReference type="EMBL" id="KI968743">
    <property type="protein sequence ID" value="EUN26130.1"/>
    <property type="molecule type" value="Genomic_DNA"/>
</dbReference>
<dbReference type="Proteomes" id="UP000054337">
    <property type="component" value="Unassembled WGS sequence"/>
</dbReference>
<evidence type="ECO:0000256" key="1">
    <source>
        <dbReference type="SAM" id="MobiDB-lite"/>
    </source>
</evidence>
<keyword evidence="3" id="KW-1185">Reference proteome</keyword>
<evidence type="ECO:0000313" key="3">
    <source>
        <dbReference type="Proteomes" id="UP000054337"/>
    </source>
</evidence>
<feature type="compositionally biased region" description="Polar residues" evidence="1">
    <location>
        <begin position="44"/>
        <end position="53"/>
    </location>
</feature>
<name>W7EK10_BIPV3</name>